<dbReference type="KEGG" id="fsc:FSU_0984"/>
<dbReference type="STRING" id="59374.FSU_0984"/>
<proteinExistence type="predicted"/>
<dbReference type="EMBL" id="CP002158">
    <property type="protein sequence ID" value="ADL26211.1"/>
    <property type="molecule type" value="Genomic_DNA"/>
</dbReference>
<accession>D9S8X9</accession>
<evidence type="ECO:0000313" key="1">
    <source>
        <dbReference type="EMBL" id="ADL26211.1"/>
    </source>
</evidence>
<gene>
    <name evidence="1" type="ordered locus">FSU_0984</name>
</gene>
<dbReference type="Proteomes" id="UP000000517">
    <property type="component" value="Chromosome"/>
</dbReference>
<sequence length="508" mass="58735">MMAVAALASAENVSEKPAEKVGYFQIGTDFNFGFNGGPTDPTFAVDTAENYGGNWRGLRIPLETARNYEERINPFFTLSFRAGYKDFHFLMEAPLRKDLEAWYNNDLKTNFTYKPSELDINVPINAYAKWDNSIGFVQFGRFNPEDLKISKNDIFLGGLPYHDGIHWKLNIGIFRYDFLLSSLNAWLFNDVINHETGCPPEGSEAYAQKCTPRGKQVSNQRNRTYTENVKNMVFHRLGVDTKKFWIYLVEQSVIGGKSLEFRSFNPFMYWHDNYATGYTSAATSVEFGYKTSNGAKFYSQINMEDIASPVGEDKKMGTNRSIINYMVGYYHELETRNYGKFSWRLDVVKTDPAANNSRLPLLKYTGRRNYRSNFREQGDRDYADAYFVDYPIGYRRGGDALDLWFDMNWKTSRRSATLTFAWLRQGDKELYTDYDVALKPENALSGVVETQFVVDALYEETVTDWFKYYVGGGFRVYRNLSHDKREDGSDAWLRSGVKFNFNPVDLKF</sequence>
<protein>
    <submittedName>
        <fullName evidence="1">Conserved domain protein</fullName>
    </submittedName>
</protein>
<dbReference type="HOGENOM" id="CLU_536130_0_0_0"/>
<name>D9S8X9_FIBSS</name>
<dbReference type="AlphaFoldDB" id="D9S8X9"/>
<reference evidence="2" key="1">
    <citation type="submission" date="2010-08" db="EMBL/GenBank/DDBJ databases">
        <title>Complete sequence of Fibrobacter succinogenes subsp. succinogenes S85.</title>
        <authorList>
            <person name="Durkin A.S."/>
            <person name="Nelson K.E."/>
            <person name="Morrison M."/>
            <person name="Forsberg C.W."/>
            <person name="Wilson D.B."/>
            <person name="Russell J.B."/>
            <person name="Cann I.K.O."/>
            <person name="Mackie R.I."/>
            <person name="White B.A."/>
        </authorList>
    </citation>
    <scope>NUCLEOTIDE SEQUENCE [LARGE SCALE GENOMIC DNA]</scope>
    <source>
        <strain evidence="2">ATCC 19169 / S85</strain>
    </source>
</reference>
<evidence type="ECO:0000313" key="2">
    <source>
        <dbReference type="Proteomes" id="UP000000517"/>
    </source>
</evidence>
<organism evidence="1 2">
    <name type="scientific">Fibrobacter succinogenes (strain ATCC 19169 / S85)</name>
    <dbReference type="NCBI Taxonomy" id="59374"/>
    <lineage>
        <taxon>Bacteria</taxon>
        <taxon>Pseudomonadati</taxon>
        <taxon>Fibrobacterota</taxon>
        <taxon>Fibrobacteria</taxon>
        <taxon>Fibrobacterales</taxon>
        <taxon>Fibrobacteraceae</taxon>
        <taxon>Fibrobacter</taxon>
    </lineage>
</organism>